<evidence type="ECO:0000313" key="2">
    <source>
        <dbReference type="Proteomes" id="UP000297245"/>
    </source>
</evidence>
<reference evidence="1 2" key="1">
    <citation type="journal article" date="2019" name="Nat. Ecol. Evol.">
        <title>Megaphylogeny resolves global patterns of mushroom evolution.</title>
        <authorList>
            <person name="Varga T."/>
            <person name="Krizsan K."/>
            <person name="Foldi C."/>
            <person name="Dima B."/>
            <person name="Sanchez-Garcia M."/>
            <person name="Sanchez-Ramirez S."/>
            <person name="Szollosi G.J."/>
            <person name="Szarkandi J.G."/>
            <person name="Papp V."/>
            <person name="Albert L."/>
            <person name="Andreopoulos W."/>
            <person name="Angelini C."/>
            <person name="Antonin V."/>
            <person name="Barry K.W."/>
            <person name="Bougher N.L."/>
            <person name="Buchanan P."/>
            <person name="Buyck B."/>
            <person name="Bense V."/>
            <person name="Catcheside P."/>
            <person name="Chovatia M."/>
            <person name="Cooper J."/>
            <person name="Damon W."/>
            <person name="Desjardin D."/>
            <person name="Finy P."/>
            <person name="Geml J."/>
            <person name="Haridas S."/>
            <person name="Hughes K."/>
            <person name="Justo A."/>
            <person name="Karasinski D."/>
            <person name="Kautmanova I."/>
            <person name="Kiss B."/>
            <person name="Kocsube S."/>
            <person name="Kotiranta H."/>
            <person name="LaButti K.M."/>
            <person name="Lechner B.E."/>
            <person name="Liimatainen K."/>
            <person name="Lipzen A."/>
            <person name="Lukacs Z."/>
            <person name="Mihaltcheva S."/>
            <person name="Morgado L.N."/>
            <person name="Niskanen T."/>
            <person name="Noordeloos M.E."/>
            <person name="Ohm R.A."/>
            <person name="Ortiz-Santana B."/>
            <person name="Ovrebo C."/>
            <person name="Racz N."/>
            <person name="Riley R."/>
            <person name="Savchenko A."/>
            <person name="Shiryaev A."/>
            <person name="Soop K."/>
            <person name="Spirin V."/>
            <person name="Szebenyi C."/>
            <person name="Tomsovsky M."/>
            <person name="Tulloss R.E."/>
            <person name="Uehling J."/>
            <person name="Grigoriev I.V."/>
            <person name="Vagvolgyi C."/>
            <person name="Papp T."/>
            <person name="Martin F.M."/>
            <person name="Miettinen O."/>
            <person name="Hibbett D.S."/>
            <person name="Nagy L.G."/>
        </authorList>
    </citation>
    <scope>NUCLEOTIDE SEQUENCE [LARGE SCALE GENOMIC DNA]</scope>
    <source>
        <strain evidence="1 2">CBS 962.96</strain>
    </source>
</reference>
<gene>
    <name evidence="1" type="ORF">K435DRAFT_475155</name>
</gene>
<protein>
    <submittedName>
        <fullName evidence="1">Uncharacterized protein</fullName>
    </submittedName>
</protein>
<sequence>MELWSTKQGILGLLVVAIEMEGERCSVPMRTASSEKSMMVEKASLGDHNARHEMFHEAWNPGGMNIGKQTCRFARY</sequence>
<accession>A0A4S8KZG7</accession>
<dbReference type="AlphaFoldDB" id="A0A4S8KZG7"/>
<dbReference type="EMBL" id="ML179813">
    <property type="protein sequence ID" value="THU81390.1"/>
    <property type="molecule type" value="Genomic_DNA"/>
</dbReference>
<name>A0A4S8KZG7_DENBC</name>
<proteinExistence type="predicted"/>
<evidence type="ECO:0000313" key="1">
    <source>
        <dbReference type="EMBL" id="THU81390.1"/>
    </source>
</evidence>
<keyword evidence="2" id="KW-1185">Reference proteome</keyword>
<dbReference type="Proteomes" id="UP000297245">
    <property type="component" value="Unassembled WGS sequence"/>
</dbReference>
<organism evidence="1 2">
    <name type="scientific">Dendrothele bispora (strain CBS 962.96)</name>
    <dbReference type="NCBI Taxonomy" id="1314807"/>
    <lineage>
        <taxon>Eukaryota</taxon>
        <taxon>Fungi</taxon>
        <taxon>Dikarya</taxon>
        <taxon>Basidiomycota</taxon>
        <taxon>Agaricomycotina</taxon>
        <taxon>Agaricomycetes</taxon>
        <taxon>Agaricomycetidae</taxon>
        <taxon>Agaricales</taxon>
        <taxon>Agaricales incertae sedis</taxon>
        <taxon>Dendrothele</taxon>
    </lineage>
</organism>